<dbReference type="Gene3D" id="3.30.70.20">
    <property type="match status" value="1"/>
</dbReference>
<dbReference type="InterPro" id="IPR017896">
    <property type="entry name" value="4Fe4S_Fe-S-bd"/>
</dbReference>
<dbReference type="AlphaFoldDB" id="A0A7C4AT31"/>
<organism evidence="2">
    <name type="scientific">Desulfomonile tiedjei</name>
    <dbReference type="NCBI Taxonomy" id="2358"/>
    <lineage>
        <taxon>Bacteria</taxon>
        <taxon>Pseudomonadati</taxon>
        <taxon>Thermodesulfobacteriota</taxon>
        <taxon>Desulfomonilia</taxon>
        <taxon>Desulfomonilales</taxon>
        <taxon>Desulfomonilaceae</taxon>
        <taxon>Desulfomonile</taxon>
    </lineage>
</organism>
<feature type="domain" description="4Fe-4S ferredoxin-type" evidence="1">
    <location>
        <begin position="6"/>
        <end position="35"/>
    </location>
</feature>
<dbReference type="PROSITE" id="PS51379">
    <property type="entry name" value="4FE4S_FER_2"/>
    <property type="match status" value="2"/>
</dbReference>
<evidence type="ECO:0000259" key="1">
    <source>
        <dbReference type="PROSITE" id="PS51379"/>
    </source>
</evidence>
<dbReference type="InterPro" id="IPR052911">
    <property type="entry name" value="Corrinoid_activation_enz"/>
</dbReference>
<dbReference type="PANTHER" id="PTHR42895:SF1">
    <property type="entry name" value="IRON-SULFUR CLUSTER PROTEIN"/>
    <property type="match status" value="1"/>
</dbReference>
<dbReference type="PANTHER" id="PTHR42895">
    <property type="entry name" value="IRON-SULFUR CLUSTER-BINDING PROTEIN-RELATED"/>
    <property type="match status" value="1"/>
</dbReference>
<name>A0A7C4AT31_9BACT</name>
<accession>A0A7C4AT31</accession>
<gene>
    <name evidence="2" type="ORF">ENV54_10745</name>
</gene>
<dbReference type="EMBL" id="DTGT01000346">
    <property type="protein sequence ID" value="HGH61763.1"/>
    <property type="molecule type" value="Genomic_DNA"/>
</dbReference>
<feature type="domain" description="4Fe-4S ferredoxin-type" evidence="1">
    <location>
        <begin position="36"/>
        <end position="65"/>
    </location>
</feature>
<protein>
    <submittedName>
        <fullName evidence="2">4Fe-4S ferredoxin</fullName>
    </submittedName>
</protein>
<sequence>MKVTRKIIEIDESLCNGCGNCIVSCAEGALALIDGKARLVSESYCDGLGACLGECPTGALRIVERTAEDFDESAVEAHLSTQALAQQREEVLPCGCPSTKLQTFGAESCERANEPRSYSPVKSCLSHWPVQLRLVPATAPFLKNADLLVAADCTAFAYPAIHQDFLTGKVALVGCPKFDDAQSYVEKFTEIFSKADIKSVTVLVMEVPCCHGLPMIVREAMKNAGKTIPLELVVIGVRGEILQREALVA</sequence>
<reference evidence="2" key="1">
    <citation type="journal article" date="2020" name="mSystems">
        <title>Genome- and Community-Level Interaction Insights into Carbon Utilization and Element Cycling Functions of Hydrothermarchaeota in Hydrothermal Sediment.</title>
        <authorList>
            <person name="Zhou Z."/>
            <person name="Liu Y."/>
            <person name="Xu W."/>
            <person name="Pan J."/>
            <person name="Luo Z.H."/>
            <person name="Li M."/>
        </authorList>
    </citation>
    <scope>NUCLEOTIDE SEQUENCE [LARGE SCALE GENOMIC DNA]</scope>
    <source>
        <strain evidence="2">SpSt-769</strain>
    </source>
</reference>
<dbReference type="Pfam" id="PF13237">
    <property type="entry name" value="Fer4_10"/>
    <property type="match status" value="1"/>
</dbReference>
<evidence type="ECO:0000313" key="2">
    <source>
        <dbReference type="EMBL" id="HGH61763.1"/>
    </source>
</evidence>
<comment type="caution">
    <text evidence="2">The sequence shown here is derived from an EMBL/GenBank/DDBJ whole genome shotgun (WGS) entry which is preliminary data.</text>
</comment>
<dbReference type="SUPFAM" id="SSF54862">
    <property type="entry name" value="4Fe-4S ferredoxins"/>
    <property type="match status" value="1"/>
</dbReference>
<proteinExistence type="predicted"/>